<accession>A0A067C334</accession>
<dbReference type="VEuPathDB" id="FungiDB:SPRG_22271"/>
<dbReference type="AlphaFoldDB" id="A0A067C334"/>
<evidence type="ECO:0000313" key="1">
    <source>
        <dbReference type="EMBL" id="KDO21172.1"/>
    </source>
</evidence>
<gene>
    <name evidence="1" type="ORF">SPRG_22271</name>
</gene>
<protein>
    <submittedName>
        <fullName evidence="1">Uncharacterized protein</fullName>
    </submittedName>
</protein>
<dbReference type="EMBL" id="KK583293">
    <property type="protein sequence ID" value="KDO21172.1"/>
    <property type="molecule type" value="Genomic_DNA"/>
</dbReference>
<reference evidence="1 2" key="1">
    <citation type="journal article" date="2013" name="PLoS Genet.">
        <title>Distinctive expansion of potential virulence genes in the genome of the oomycete fish pathogen Saprolegnia parasitica.</title>
        <authorList>
            <person name="Jiang R.H."/>
            <person name="de Bruijn I."/>
            <person name="Haas B.J."/>
            <person name="Belmonte R."/>
            <person name="Lobach L."/>
            <person name="Christie J."/>
            <person name="van den Ackerveken G."/>
            <person name="Bottin A."/>
            <person name="Bulone V."/>
            <person name="Diaz-Moreno S.M."/>
            <person name="Dumas B."/>
            <person name="Fan L."/>
            <person name="Gaulin E."/>
            <person name="Govers F."/>
            <person name="Grenville-Briggs L.J."/>
            <person name="Horner N.R."/>
            <person name="Levin J.Z."/>
            <person name="Mammella M."/>
            <person name="Meijer H.J."/>
            <person name="Morris P."/>
            <person name="Nusbaum C."/>
            <person name="Oome S."/>
            <person name="Phillips A.J."/>
            <person name="van Rooyen D."/>
            <person name="Rzeszutek E."/>
            <person name="Saraiva M."/>
            <person name="Secombes C.J."/>
            <person name="Seidl M.F."/>
            <person name="Snel B."/>
            <person name="Stassen J.H."/>
            <person name="Sykes S."/>
            <person name="Tripathy S."/>
            <person name="van den Berg H."/>
            <person name="Vega-Arreguin J.C."/>
            <person name="Wawra S."/>
            <person name="Young S.K."/>
            <person name="Zeng Q."/>
            <person name="Dieguez-Uribeondo J."/>
            <person name="Russ C."/>
            <person name="Tyler B.M."/>
            <person name="van West P."/>
        </authorList>
    </citation>
    <scope>NUCLEOTIDE SEQUENCE [LARGE SCALE GENOMIC DNA]</scope>
    <source>
        <strain evidence="1 2">CBS 223.65</strain>
    </source>
</reference>
<organism evidence="1 2">
    <name type="scientific">Saprolegnia parasitica (strain CBS 223.65)</name>
    <dbReference type="NCBI Taxonomy" id="695850"/>
    <lineage>
        <taxon>Eukaryota</taxon>
        <taxon>Sar</taxon>
        <taxon>Stramenopiles</taxon>
        <taxon>Oomycota</taxon>
        <taxon>Saprolegniomycetes</taxon>
        <taxon>Saprolegniales</taxon>
        <taxon>Saprolegniaceae</taxon>
        <taxon>Saprolegnia</taxon>
    </lineage>
</organism>
<keyword evidence="2" id="KW-1185">Reference proteome</keyword>
<name>A0A067C334_SAPPC</name>
<proteinExistence type="predicted"/>
<dbReference type="GeneID" id="24142654"/>
<dbReference type="KEGG" id="spar:SPRG_22271"/>
<evidence type="ECO:0000313" key="2">
    <source>
        <dbReference type="Proteomes" id="UP000030745"/>
    </source>
</evidence>
<dbReference type="Proteomes" id="UP000030745">
    <property type="component" value="Unassembled WGS sequence"/>
</dbReference>
<dbReference type="RefSeq" id="XP_012208117.1">
    <property type="nucleotide sequence ID" value="XM_012352727.1"/>
</dbReference>
<sequence>MAQRLCPSRPTVLDVDGVPVTILQYMSDADDVVSFVRAMPLAMRTPALTALLELLEMSGGAKHWPTPSLYSATYDEIDCIGAAISLFNSACINGFCLSKHWPASGDPAFRLPFCSFIAMWATKMTTVDMSDLQFPTYRDEFCRMLARCTSLKRVRIPTEDDLLEAVTSSAHSVAELSLAPPHDKENFPPRAIAALQRWLASGHARRLKLARFSVPIDAGLPRGARASPTLTSLR</sequence>